<dbReference type="SUPFAM" id="SSF51905">
    <property type="entry name" value="FAD/NAD(P)-binding domain"/>
    <property type="match status" value="1"/>
</dbReference>
<dbReference type="PANTHER" id="PTHR13847">
    <property type="entry name" value="SARCOSINE DEHYDROGENASE-RELATED"/>
    <property type="match status" value="1"/>
</dbReference>
<gene>
    <name evidence="3" type="ORF">C8D85_0263</name>
</gene>
<protein>
    <submittedName>
        <fullName evidence="3">Glycine/D-amino acid oxidase-like deaminating enzyme</fullName>
    </submittedName>
</protein>
<dbReference type="Gene3D" id="3.50.50.60">
    <property type="entry name" value="FAD/NAD(P)-binding domain"/>
    <property type="match status" value="1"/>
</dbReference>
<dbReference type="PANTHER" id="PTHR13847:SF281">
    <property type="entry name" value="FAD DEPENDENT OXIDOREDUCTASE DOMAIN-CONTAINING PROTEIN"/>
    <property type="match status" value="1"/>
</dbReference>
<dbReference type="InterPro" id="IPR036188">
    <property type="entry name" value="FAD/NAD-bd_sf"/>
</dbReference>
<organism evidence="3 4">
    <name type="scientific">Marinomonas communis</name>
    <dbReference type="NCBI Taxonomy" id="28254"/>
    <lineage>
        <taxon>Bacteria</taxon>
        <taxon>Pseudomonadati</taxon>
        <taxon>Pseudomonadota</taxon>
        <taxon>Gammaproteobacteria</taxon>
        <taxon>Oceanospirillales</taxon>
        <taxon>Oceanospirillaceae</taxon>
        <taxon>Marinomonas</taxon>
    </lineage>
</organism>
<accession>A0A4R6XBM0</accession>
<dbReference type="Gene3D" id="3.30.9.10">
    <property type="entry name" value="D-Amino Acid Oxidase, subunit A, domain 2"/>
    <property type="match status" value="1"/>
</dbReference>
<dbReference type="GO" id="GO:0016491">
    <property type="term" value="F:oxidoreductase activity"/>
    <property type="evidence" value="ECO:0007669"/>
    <property type="project" value="UniProtKB-KW"/>
</dbReference>
<dbReference type="EMBL" id="SNZA01000001">
    <property type="protein sequence ID" value="TDR14914.1"/>
    <property type="molecule type" value="Genomic_DNA"/>
</dbReference>
<evidence type="ECO:0000313" key="3">
    <source>
        <dbReference type="EMBL" id="TDR14914.1"/>
    </source>
</evidence>
<dbReference type="GO" id="GO:0005737">
    <property type="term" value="C:cytoplasm"/>
    <property type="evidence" value="ECO:0007669"/>
    <property type="project" value="TreeGrafter"/>
</dbReference>
<dbReference type="RefSeq" id="WP_133559556.1">
    <property type="nucleotide sequence ID" value="NZ_SNZA01000001.1"/>
</dbReference>
<dbReference type="InterPro" id="IPR006076">
    <property type="entry name" value="FAD-dep_OxRdtase"/>
</dbReference>
<reference evidence="3 4" key="1">
    <citation type="submission" date="2019-03" db="EMBL/GenBank/DDBJ databases">
        <title>Genomic Encyclopedia of Type Strains, Phase IV (KMG-IV): sequencing the most valuable type-strain genomes for metagenomic binning, comparative biology and taxonomic classification.</title>
        <authorList>
            <person name="Goeker M."/>
        </authorList>
    </citation>
    <scope>NUCLEOTIDE SEQUENCE [LARGE SCALE GENOMIC DNA]</scope>
    <source>
        <strain evidence="3 4">DSM 5604</strain>
    </source>
</reference>
<dbReference type="OrthoDB" id="311718at2"/>
<dbReference type="Proteomes" id="UP000295729">
    <property type="component" value="Unassembled WGS sequence"/>
</dbReference>
<dbReference type="AlphaFoldDB" id="A0A4R6XBM0"/>
<name>A0A4R6XBM0_9GAMM</name>
<feature type="domain" description="FAD dependent oxidoreductase" evidence="2">
    <location>
        <begin position="39"/>
        <end position="404"/>
    </location>
</feature>
<proteinExistence type="predicted"/>
<sequence>MVKTIKTKRLPKDPGPAGWNEIYRDKSSFPALDKDIEVDWVIVGGGFAGLGAAKRLLQLLGSKERIAVVEARGIAQGPAGRNSGFMLDLPHELNSDTYAGSKEQDLRQIRLNREAINLAESIATQYGMDKALFSRSGKITASATQRGYRSIETYAKHLTALNEPFELLGASELKDLLGIDFYTQGLRTDKTAMIQPAGYVHSAYQGLVSEGVQVYECSPVQEMLLGDSVHTLKCANGNIRAKNVIMAVNGHIQSFGFFKQSLLHIFTYSSMTRALKPHELKALGGIDNWGVLPADPMGSTIRKISDHAGSGHRVIVRNHATLNQSMEASDGNLKDAARLQDRSFVRRFPMLDGVEMEYRWGGRLCLTYNSVPAFGEIEKRVWSACCQNGLGTVKGMLSGMMAVEQAVLGQSELLSEFLKHQQPKRLPPEPFLSVGANATLRWKEWLSGIEL</sequence>
<comment type="caution">
    <text evidence="3">The sequence shown here is derived from an EMBL/GenBank/DDBJ whole genome shotgun (WGS) entry which is preliminary data.</text>
</comment>
<dbReference type="Pfam" id="PF01266">
    <property type="entry name" value="DAO"/>
    <property type="match status" value="1"/>
</dbReference>
<evidence type="ECO:0000256" key="1">
    <source>
        <dbReference type="ARBA" id="ARBA00023002"/>
    </source>
</evidence>
<evidence type="ECO:0000259" key="2">
    <source>
        <dbReference type="Pfam" id="PF01266"/>
    </source>
</evidence>
<keyword evidence="4" id="KW-1185">Reference proteome</keyword>
<evidence type="ECO:0000313" key="4">
    <source>
        <dbReference type="Proteomes" id="UP000295729"/>
    </source>
</evidence>
<keyword evidence="1" id="KW-0560">Oxidoreductase</keyword>